<name>A0A6M4ITK7_9BACT</name>
<feature type="short sequence motif" description="DGA/G" evidence="2">
    <location>
        <begin position="250"/>
        <end position="252"/>
    </location>
</feature>
<dbReference type="GO" id="GO:0016787">
    <property type="term" value="F:hydrolase activity"/>
    <property type="evidence" value="ECO:0007669"/>
    <property type="project" value="UniProtKB-UniRule"/>
</dbReference>
<evidence type="ECO:0000313" key="4">
    <source>
        <dbReference type="EMBL" id="QJR37059.1"/>
    </source>
</evidence>
<dbReference type="InterPro" id="IPR016035">
    <property type="entry name" value="Acyl_Trfase/lysoPLipase"/>
</dbReference>
<feature type="domain" description="PNPLA" evidence="3">
    <location>
        <begin position="77"/>
        <end position="264"/>
    </location>
</feature>
<dbReference type="PROSITE" id="PS51257">
    <property type="entry name" value="PROKAR_LIPOPROTEIN"/>
    <property type="match status" value="1"/>
</dbReference>
<feature type="short sequence motif" description="GXGXXG" evidence="2">
    <location>
        <begin position="81"/>
        <end position="86"/>
    </location>
</feature>
<dbReference type="EMBL" id="CP053085">
    <property type="protein sequence ID" value="QJR37059.1"/>
    <property type="molecule type" value="Genomic_DNA"/>
</dbReference>
<proteinExistence type="predicted"/>
<keyword evidence="5" id="KW-1185">Reference proteome</keyword>
<dbReference type="InterPro" id="IPR002641">
    <property type="entry name" value="PNPLA_dom"/>
</dbReference>
<dbReference type="RefSeq" id="WP_171226492.1">
    <property type="nucleotide sequence ID" value="NZ_CP053085.1"/>
</dbReference>
<feature type="active site" description="Proton acceptor" evidence="2">
    <location>
        <position position="250"/>
    </location>
</feature>
<keyword evidence="2" id="KW-0378">Hydrolase</keyword>
<dbReference type="SUPFAM" id="SSF52151">
    <property type="entry name" value="FabD/lysophospholipase-like"/>
    <property type="match status" value="1"/>
</dbReference>
<feature type="active site" description="Nucleophile" evidence="2">
    <location>
        <position position="114"/>
    </location>
</feature>
<organism evidence="4 5">
    <name type="scientific">Gemmatimonas groenlandica</name>
    <dbReference type="NCBI Taxonomy" id="2732249"/>
    <lineage>
        <taxon>Bacteria</taxon>
        <taxon>Pseudomonadati</taxon>
        <taxon>Gemmatimonadota</taxon>
        <taxon>Gemmatimonadia</taxon>
        <taxon>Gemmatimonadales</taxon>
        <taxon>Gemmatimonadaceae</taxon>
        <taxon>Gemmatimonas</taxon>
    </lineage>
</organism>
<feature type="short sequence motif" description="GXSXG" evidence="2">
    <location>
        <begin position="112"/>
        <end position="116"/>
    </location>
</feature>
<evidence type="ECO:0000313" key="5">
    <source>
        <dbReference type="Proteomes" id="UP000500938"/>
    </source>
</evidence>
<gene>
    <name evidence="4" type="ORF">HKW67_16810</name>
</gene>
<dbReference type="KEGG" id="ggr:HKW67_16810"/>
<dbReference type="Pfam" id="PF01734">
    <property type="entry name" value="Patatin"/>
    <property type="match status" value="1"/>
</dbReference>
<dbReference type="PROSITE" id="PS51635">
    <property type="entry name" value="PNPLA"/>
    <property type="match status" value="1"/>
</dbReference>
<accession>A0A6M4ITK7</accession>
<sequence length="405" mass="44345">MRLTIFATHRGRMLGALASAMTLISGCASIRRPPTTVDAIRRDAVPINAEHRALRDTVIERLVRRVAKRGDRTVDVLMLSGGGQNGAYGAGFLRGWQQRAADSMPRFDLVTGISTGALQAPYALLGTRSAIDTITALYSRAAKSFAPSLDWWFWVRPTGGLVNTTRFDRTIAQTFGGPLRDELRAAFANDQQLVFGTTDYDLGIGRAWSMGDELGTSRESVERTQQLLKGATAIPGIFPPVMIDGHLQGDGGVIENILPLLAFDDYTRLGERLQARGLTEVSVRVWVIMNLWTHGEPKVMKPSSRRTISGRSTSLLFYAHQPATLAALENLARAVSAGVPGMRMQVRVAAIPSEESIFPGANSLFERRFMQRLDSLGFAKAQSAAPWDTLPLNAFTRPDVPPRLR</sequence>
<dbReference type="Gene3D" id="3.40.1090.10">
    <property type="entry name" value="Cytosolic phospholipase A2 catalytic domain"/>
    <property type="match status" value="1"/>
</dbReference>
<keyword evidence="2" id="KW-0442">Lipid degradation</keyword>
<evidence type="ECO:0000259" key="3">
    <source>
        <dbReference type="PROSITE" id="PS51635"/>
    </source>
</evidence>
<keyword evidence="1 2" id="KW-0443">Lipid metabolism</keyword>
<dbReference type="AlphaFoldDB" id="A0A6M4ITK7"/>
<evidence type="ECO:0000256" key="2">
    <source>
        <dbReference type="PROSITE-ProRule" id="PRU01161"/>
    </source>
</evidence>
<dbReference type="Proteomes" id="UP000500938">
    <property type="component" value="Chromosome"/>
</dbReference>
<reference evidence="4 5" key="1">
    <citation type="submission" date="2020-05" db="EMBL/GenBank/DDBJ databases">
        <title>Complete genome sequence of Gemmatimonas greenlandica TET16.</title>
        <authorList>
            <person name="Zeng Y."/>
        </authorList>
    </citation>
    <scope>NUCLEOTIDE SEQUENCE [LARGE SCALE GENOMIC DNA]</scope>
    <source>
        <strain evidence="4 5">TET16</strain>
    </source>
</reference>
<protein>
    <recommendedName>
        <fullName evidence="3">PNPLA domain-containing protein</fullName>
    </recommendedName>
</protein>
<evidence type="ECO:0000256" key="1">
    <source>
        <dbReference type="ARBA" id="ARBA00023098"/>
    </source>
</evidence>
<dbReference type="GO" id="GO:0016042">
    <property type="term" value="P:lipid catabolic process"/>
    <property type="evidence" value="ECO:0007669"/>
    <property type="project" value="UniProtKB-UniRule"/>
</dbReference>